<protein>
    <submittedName>
        <fullName evidence="1">Uncharacterized protein</fullName>
    </submittedName>
</protein>
<dbReference type="EMBL" id="LLXJ01004421">
    <property type="protein sequence ID" value="PKB95813.1"/>
    <property type="molecule type" value="Genomic_DNA"/>
</dbReference>
<reference evidence="1 2" key="2">
    <citation type="submission" date="2017-09" db="EMBL/GenBank/DDBJ databases">
        <title>Extensive intraspecific genome diversity in a model arbuscular mycorrhizal fungus.</title>
        <authorList>
            <person name="Chen E.C."/>
            <person name="Morin E."/>
            <person name="Beaudet D."/>
            <person name="Noel J."/>
            <person name="Ndikumana S."/>
            <person name="Charron P."/>
            <person name="St-Onge C."/>
            <person name="Giorgi J."/>
            <person name="Grigoriev I.V."/>
            <person name="Roux C."/>
            <person name="Martin F.M."/>
            <person name="Corradi N."/>
        </authorList>
    </citation>
    <scope>NUCLEOTIDE SEQUENCE [LARGE SCALE GENOMIC DNA]</scope>
    <source>
        <strain evidence="1 2">A5</strain>
    </source>
</reference>
<accession>A0A2N0NML4</accession>
<dbReference type="AlphaFoldDB" id="A0A2N0NML4"/>
<dbReference type="Proteomes" id="UP000232722">
    <property type="component" value="Unassembled WGS sequence"/>
</dbReference>
<comment type="caution">
    <text evidence="1">The sequence shown here is derived from an EMBL/GenBank/DDBJ whole genome shotgun (WGS) entry which is preliminary data.</text>
</comment>
<organism evidence="1 2">
    <name type="scientific">Rhizophagus irregularis</name>
    <dbReference type="NCBI Taxonomy" id="588596"/>
    <lineage>
        <taxon>Eukaryota</taxon>
        <taxon>Fungi</taxon>
        <taxon>Fungi incertae sedis</taxon>
        <taxon>Mucoromycota</taxon>
        <taxon>Glomeromycotina</taxon>
        <taxon>Glomeromycetes</taxon>
        <taxon>Glomerales</taxon>
        <taxon>Glomeraceae</taxon>
        <taxon>Rhizophagus</taxon>
    </lineage>
</organism>
<gene>
    <name evidence="1" type="ORF">RhiirA5_435980</name>
</gene>
<evidence type="ECO:0000313" key="1">
    <source>
        <dbReference type="EMBL" id="PKB95813.1"/>
    </source>
</evidence>
<reference evidence="1 2" key="1">
    <citation type="submission" date="2016-04" db="EMBL/GenBank/DDBJ databases">
        <title>Genome analyses suggest a sexual origin of heterokaryosis in a supposedly ancient asexual fungus.</title>
        <authorList>
            <person name="Ropars J."/>
            <person name="Sedzielewska K."/>
            <person name="Noel J."/>
            <person name="Charron P."/>
            <person name="Farinelli L."/>
            <person name="Marton T."/>
            <person name="Kruger M."/>
            <person name="Pelin A."/>
            <person name="Brachmann A."/>
            <person name="Corradi N."/>
        </authorList>
    </citation>
    <scope>NUCLEOTIDE SEQUENCE [LARGE SCALE GENOMIC DNA]</scope>
    <source>
        <strain evidence="1 2">A5</strain>
    </source>
</reference>
<evidence type="ECO:0000313" key="2">
    <source>
        <dbReference type="Proteomes" id="UP000232722"/>
    </source>
</evidence>
<proteinExistence type="predicted"/>
<sequence length="91" mass="10383">MQRENSNEAAEAAAVYCMKKKEYHIGVGCKKSIFIFFNLNLQIKQIVISEGDFCGGSFVDDEFLKFIGEKVGESALKLQYMVQDFCRRVKT</sequence>
<name>A0A2N0NML4_9GLOM</name>
<dbReference type="VEuPathDB" id="FungiDB:FUN_007908"/>